<feature type="domain" description="Sushi" evidence="7">
    <location>
        <begin position="26"/>
        <end position="84"/>
    </location>
</feature>
<keyword evidence="8" id="KW-1185">Reference proteome</keyword>
<dbReference type="GeneID" id="109469960"/>
<feature type="domain" description="CUB" evidence="6">
    <location>
        <begin position="316"/>
        <end position="427"/>
    </location>
</feature>
<protein>
    <submittedName>
        <fullName evidence="9">CUB and sushi domain-containing protein 1-like</fullName>
    </submittedName>
</protein>
<dbReference type="SUPFAM" id="SSF57535">
    <property type="entry name" value="Complement control module/SCR domain"/>
    <property type="match status" value="5"/>
</dbReference>
<name>A0A6P4Y5K1_BRABE</name>
<dbReference type="InterPro" id="IPR035914">
    <property type="entry name" value="Sperma_CUB_dom_sf"/>
</dbReference>
<reference evidence="9" key="1">
    <citation type="submission" date="2025-08" db="UniProtKB">
        <authorList>
            <consortium name="RefSeq"/>
        </authorList>
    </citation>
    <scope>IDENTIFICATION</scope>
    <source>
        <tissue evidence="9">Gonad</tissue>
    </source>
</reference>
<feature type="disulfide bond" evidence="5">
    <location>
        <begin position="459"/>
        <end position="486"/>
    </location>
</feature>
<dbReference type="SUPFAM" id="SSF49854">
    <property type="entry name" value="Spermadhesin, CUB domain"/>
    <property type="match status" value="4"/>
</dbReference>
<dbReference type="PANTHER" id="PTHR45656">
    <property type="entry name" value="PROTEIN CBR-CLEC-78"/>
    <property type="match status" value="1"/>
</dbReference>
<feature type="domain" description="Sushi" evidence="7">
    <location>
        <begin position="430"/>
        <end position="488"/>
    </location>
</feature>
<feature type="domain" description="CUB" evidence="6">
    <location>
        <begin position="82"/>
        <end position="193"/>
    </location>
</feature>
<dbReference type="CDD" id="cd00033">
    <property type="entry name" value="CCP"/>
    <property type="match status" value="5"/>
</dbReference>
<dbReference type="AlphaFoldDB" id="A0A6P4Y5K1"/>
<dbReference type="PROSITE" id="PS50923">
    <property type="entry name" value="SUSHI"/>
    <property type="match status" value="5"/>
</dbReference>
<proteinExistence type="predicted"/>
<evidence type="ECO:0000256" key="5">
    <source>
        <dbReference type="PROSITE-ProRule" id="PRU00302"/>
    </source>
</evidence>
<dbReference type="InterPro" id="IPR000859">
    <property type="entry name" value="CUB_dom"/>
</dbReference>
<dbReference type="Pfam" id="PF00431">
    <property type="entry name" value="CUB"/>
    <property type="match status" value="4"/>
</dbReference>
<dbReference type="Proteomes" id="UP000515135">
    <property type="component" value="Unplaced"/>
</dbReference>
<sequence>MFLRFTSDYLYVYAWFSLYYMSRTAGQCWDPDVPANGNRDNNSNFTSGQTVRYTCMAGYHLWGTANITCQSNGTWSDATPTCEVESIMTGSSGGPVTSRDYYSNYGNNGNARWLITVPEGSIIRLTFARFYTESSDFLTIYDGASDDATELRRLSGNHRQISPIISTSNTMLLRFTPDSRYPSYWFQFSYISRTADECWDPGVPTNGARDNNSNFTSGQTVRFTCMAGYHLWGTANITCQSNWTWSDATPTCEGRRADECWDPGVPTNGTRDNNSNFTSGQTVRYTCMAGYHLWGTANITCQSNWTWSDATPTCEVGSIMTGPFGGPVTSPNFHSNDGNSVNIRWLITVPEGSIIRLTFDIFDTRYDNILTIYDGASHNDTVIRRLSGYHQQISPIISTSNTMLLRFTPGYVHIDIGQWFRFSYTSRTADQCWDPGVPSKGFRDNNSNFTSGQTVRYTCITGYHLWGTANITCQSNWTWSDTTPTCEVGSIMTGPSGGPVTSPNYPSIYGNNEDVRWLIIVPEGSIIRLTFDSFATQRYHDILTIYDGASHDATELRRLSGYHQQISPIISTSNTMFLTFTSDYSYTHRGFQFSYISRTADQCWDPGVATNGKRDNNSNFTLGQTVRYTCMAGYHLFGTADITCQSNGTWTDATPTCEVTSATGSSVNNSVIGRGTNVTGPSGGPVTSPNFPSNYGNNENYQWLITVPETSIIRLTFDSFDTEEGYDFLTIYDGTSDDATELQR</sequence>
<dbReference type="CDD" id="cd00041">
    <property type="entry name" value="CUB"/>
    <property type="match status" value="4"/>
</dbReference>
<gene>
    <name evidence="9" type="primary">LOC109469960</name>
</gene>
<dbReference type="PANTHER" id="PTHR45656:SF4">
    <property type="entry name" value="PROTEIN CBR-CLEC-78"/>
    <property type="match status" value="1"/>
</dbReference>
<comment type="caution">
    <text evidence="5">Lacks conserved residue(s) required for the propagation of feature annotation.</text>
</comment>
<dbReference type="InterPro" id="IPR035976">
    <property type="entry name" value="Sushi/SCR/CCP_sf"/>
</dbReference>
<dbReference type="SMART" id="SM00042">
    <property type="entry name" value="CUB"/>
    <property type="match status" value="4"/>
</dbReference>
<evidence type="ECO:0000256" key="1">
    <source>
        <dbReference type="ARBA" id="ARBA00022659"/>
    </source>
</evidence>
<feature type="domain" description="Sushi" evidence="7">
    <location>
        <begin position="601"/>
        <end position="659"/>
    </location>
</feature>
<dbReference type="Gene3D" id="2.10.70.10">
    <property type="entry name" value="Complement Module, domain 1"/>
    <property type="match status" value="5"/>
</dbReference>
<dbReference type="OrthoDB" id="9055801at2759"/>
<feature type="domain" description="Sushi" evidence="7">
    <location>
        <begin position="258"/>
        <end position="316"/>
    </location>
</feature>
<keyword evidence="1 5" id="KW-0768">Sushi</keyword>
<dbReference type="SMART" id="SM00032">
    <property type="entry name" value="CCP"/>
    <property type="match status" value="5"/>
</dbReference>
<organism evidence="8 9">
    <name type="scientific">Branchiostoma belcheri</name>
    <name type="common">Amphioxus</name>
    <dbReference type="NCBI Taxonomy" id="7741"/>
    <lineage>
        <taxon>Eukaryota</taxon>
        <taxon>Metazoa</taxon>
        <taxon>Chordata</taxon>
        <taxon>Cephalochordata</taxon>
        <taxon>Leptocardii</taxon>
        <taxon>Amphioxiformes</taxon>
        <taxon>Branchiostomatidae</taxon>
        <taxon>Branchiostoma</taxon>
    </lineage>
</organism>
<dbReference type="FunFam" id="2.60.120.290:FF:000056">
    <property type="entry name" value="C-type LECtin"/>
    <property type="match status" value="1"/>
</dbReference>
<keyword evidence="2" id="KW-0732">Signal</keyword>
<evidence type="ECO:0000313" key="9">
    <source>
        <dbReference type="RefSeq" id="XP_019624285.1"/>
    </source>
</evidence>
<feature type="disulfide bond" evidence="5">
    <location>
        <begin position="55"/>
        <end position="82"/>
    </location>
</feature>
<evidence type="ECO:0000259" key="7">
    <source>
        <dbReference type="PROSITE" id="PS50923"/>
    </source>
</evidence>
<evidence type="ECO:0000313" key="8">
    <source>
        <dbReference type="Proteomes" id="UP000515135"/>
    </source>
</evidence>
<evidence type="ECO:0000256" key="2">
    <source>
        <dbReference type="ARBA" id="ARBA00022729"/>
    </source>
</evidence>
<evidence type="ECO:0000256" key="3">
    <source>
        <dbReference type="ARBA" id="ARBA00022737"/>
    </source>
</evidence>
<dbReference type="InterPro" id="IPR051277">
    <property type="entry name" value="SEZ6_CSMD_C4BPB_Regulators"/>
</dbReference>
<dbReference type="Gene3D" id="2.60.120.290">
    <property type="entry name" value="Spermadhesin, CUB domain"/>
    <property type="match status" value="4"/>
</dbReference>
<dbReference type="RefSeq" id="XP_019624285.1">
    <property type="nucleotide sequence ID" value="XM_019768726.1"/>
</dbReference>
<feature type="disulfide bond" evidence="5">
    <location>
        <begin position="287"/>
        <end position="314"/>
    </location>
</feature>
<accession>A0A6P4Y5K1</accession>
<feature type="disulfide bond" evidence="5">
    <location>
        <begin position="630"/>
        <end position="657"/>
    </location>
</feature>
<feature type="domain" description="CUB" evidence="6">
    <location>
        <begin position="488"/>
        <end position="598"/>
    </location>
</feature>
<dbReference type="PROSITE" id="PS01180">
    <property type="entry name" value="CUB"/>
    <property type="match status" value="4"/>
</dbReference>
<keyword evidence="3" id="KW-0677">Repeat</keyword>
<evidence type="ECO:0000256" key="4">
    <source>
        <dbReference type="ARBA" id="ARBA00023157"/>
    </source>
</evidence>
<keyword evidence="4 5" id="KW-1015">Disulfide bond</keyword>
<evidence type="ECO:0000259" key="6">
    <source>
        <dbReference type="PROSITE" id="PS01180"/>
    </source>
</evidence>
<feature type="domain" description="CUB" evidence="6">
    <location>
        <begin position="674"/>
        <end position="744"/>
    </location>
</feature>
<dbReference type="KEGG" id="bbel:109469960"/>
<dbReference type="InterPro" id="IPR000436">
    <property type="entry name" value="Sushi_SCR_CCP_dom"/>
</dbReference>
<dbReference type="Pfam" id="PF00084">
    <property type="entry name" value="Sushi"/>
    <property type="match status" value="5"/>
</dbReference>
<feature type="disulfide bond" evidence="5">
    <location>
        <begin position="225"/>
        <end position="252"/>
    </location>
</feature>
<feature type="domain" description="Sushi" evidence="7">
    <location>
        <begin position="196"/>
        <end position="254"/>
    </location>
</feature>